<dbReference type="InterPro" id="IPR048256">
    <property type="entry name" value="Tektin-like"/>
</dbReference>
<keyword evidence="2" id="KW-0963">Cytoplasm</keyword>
<dbReference type="Proteomes" id="UP000593567">
    <property type="component" value="Unassembled WGS sequence"/>
</dbReference>
<evidence type="ECO:0000256" key="3">
    <source>
        <dbReference type="RuleBase" id="RU367040"/>
    </source>
</evidence>
<accession>A0A7J7JCL5</accession>
<dbReference type="GO" id="GO:0015630">
    <property type="term" value="C:microtubule cytoskeleton"/>
    <property type="evidence" value="ECO:0007669"/>
    <property type="project" value="UniProtKB-UniRule"/>
</dbReference>
<dbReference type="PANTHER" id="PTHR19960:SF11">
    <property type="entry name" value="TEKTIN"/>
    <property type="match status" value="1"/>
</dbReference>
<dbReference type="EMBL" id="VXIV02002660">
    <property type="protein sequence ID" value="KAF6023825.1"/>
    <property type="molecule type" value="Genomic_DNA"/>
</dbReference>
<organism evidence="5 6">
    <name type="scientific">Bugula neritina</name>
    <name type="common">Brown bryozoan</name>
    <name type="synonym">Sertularia neritina</name>
    <dbReference type="NCBI Taxonomy" id="10212"/>
    <lineage>
        <taxon>Eukaryota</taxon>
        <taxon>Metazoa</taxon>
        <taxon>Spiralia</taxon>
        <taxon>Lophotrochozoa</taxon>
        <taxon>Bryozoa</taxon>
        <taxon>Gymnolaemata</taxon>
        <taxon>Cheilostomatida</taxon>
        <taxon>Flustrina</taxon>
        <taxon>Buguloidea</taxon>
        <taxon>Bugulidae</taxon>
        <taxon>Bugula</taxon>
    </lineage>
</organism>
<evidence type="ECO:0000313" key="5">
    <source>
        <dbReference type="EMBL" id="KAF6023825.1"/>
    </source>
</evidence>
<dbReference type="AlphaFoldDB" id="A0A7J7JCL5"/>
<dbReference type="GO" id="GO:0005930">
    <property type="term" value="C:axoneme"/>
    <property type="evidence" value="ECO:0007669"/>
    <property type="project" value="UniProtKB-SubCell"/>
</dbReference>
<dbReference type="GO" id="GO:0060294">
    <property type="term" value="P:cilium movement involved in cell motility"/>
    <property type="evidence" value="ECO:0007669"/>
    <property type="project" value="UniProtKB-UniRule"/>
</dbReference>
<keyword evidence="3" id="KW-0966">Cell projection</keyword>
<gene>
    <name evidence="5" type="ORF">EB796_017853</name>
</gene>
<comment type="similarity">
    <text evidence="1 3">Belongs to the tektin family.</text>
</comment>
<evidence type="ECO:0000256" key="2">
    <source>
        <dbReference type="ARBA" id="ARBA00022490"/>
    </source>
</evidence>
<dbReference type="InterPro" id="IPR000435">
    <property type="entry name" value="Tektins"/>
</dbReference>
<sequence>MVHDGVEKNLTKEVEKIKNCQDKMRKMLEKAAIQLKLNRAAQHACECDSGDKHHAQGIDDKCHQLRNTSMGLGYYPGIENVDNTISTQRPGSGSHRRTSRGLRGREPPARD</sequence>
<comment type="caution">
    <text evidence="5">The sequence shown here is derived from an EMBL/GenBank/DDBJ whole genome shotgun (WGS) entry which is preliminary data.</text>
</comment>
<dbReference type="Pfam" id="PF03148">
    <property type="entry name" value="Tektin"/>
    <property type="match status" value="1"/>
</dbReference>
<evidence type="ECO:0000256" key="1">
    <source>
        <dbReference type="ARBA" id="ARBA00007209"/>
    </source>
</evidence>
<keyword evidence="6" id="KW-1185">Reference proteome</keyword>
<dbReference type="GO" id="GO:0060271">
    <property type="term" value="P:cilium assembly"/>
    <property type="evidence" value="ECO:0007669"/>
    <property type="project" value="UniProtKB-UniRule"/>
</dbReference>
<name>A0A7J7JCL5_BUGNE</name>
<dbReference type="PANTHER" id="PTHR19960">
    <property type="entry name" value="TEKTIN"/>
    <property type="match status" value="1"/>
</dbReference>
<evidence type="ECO:0000313" key="6">
    <source>
        <dbReference type="Proteomes" id="UP000593567"/>
    </source>
</evidence>
<feature type="region of interest" description="Disordered" evidence="4">
    <location>
        <begin position="81"/>
        <end position="111"/>
    </location>
</feature>
<dbReference type="OrthoDB" id="9886517at2759"/>
<evidence type="ECO:0000256" key="4">
    <source>
        <dbReference type="SAM" id="MobiDB-lite"/>
    </source>
</evidence>
<feature type="compositionally biased region" description="Polar residues" evidence="4">
    <location>
        <begin position="81"/>
        <end position="91"/>
    </location>
</feature>
<keyword evidence="3" id="KW-0282">Flagellum</keyword>
<protein>
    <recommendedName>
        <fullName evidence="3">Tektin</fullName>
    </recommendedName>
</protein>
<reference evidence="5" key="1">
    <citation type="submission" date="2020-06" db="EMBL/GenBank/DDBJ databases">
        <title>Draft genome of Bugula neritina, a colonial animal packing powerful symbionts and potential medicines.</title>
        <authorList>
            <person name="Rayko M."/>
        </authorList>
    </citation>
    <scope>NUCLEOTIDE SEQUENCE [LARGE SCALE GENOMIC DNA]</scope>
    <source>
        <strain evidence="5">Kwan_BN1</strain>
    </source>
</reference>
<proteinExistence type="inferred from homology"/>
<comment type="subcellular location">
    <subcellularLocation>
        <location evidence="3">Cytoplasm</location>
        <location evidence="3">Cytoskeleton</location>
        <location evidence="3">Cilium axoneme</location>
    </subcellularLocation>
</comment>
<dbReference type="GO" id="GO:0005634">
    <property type="term" value="C:nucleus"/>
    <property type="evidence" value="ECO:0007669"/>
    <property type="project" value="TreeGrafter"/>
</dbReference>
<keyword evidence="3" id="KW-0969">Cilium</keyword>